<evidence type="ECO:0000256" key="2">
    <source>
        <dbReference type="ARBA" id="ARBA00022723"/>
    </source>
</evidence>
<dbReference type="OrthoDB" id="9803319at2"/>
<evidence type="ECO:0000259" key="7">
    <source>
        <dbReference type="PROSITE" id="PS51379"/>
    </source>
</evidence>
<dbReference type="InterPro" id="IPR001080">
    <property type="entry name" value="3Fe4S_ferredoxin"/>
</dbReference>
<dbReference type="SUPFAM" id="SSF54862">
    <property type="entry name" value="4Fe-4S ferredoxins"/>
    <property type="match status" value="1"/>
</dbReference>
<keyword evidence="9" id="KW-1185">Reference proteome</keyword>
<dbReference type="RefSeq" id="WP_092871803.1">
    <property type="nucleotide sequence ID" value="NZ_FOJY01000007.1"/>
</dbReference>
<dbReference type="Pfam" id="PF13370">
    <property type="entry name" value="Fer4_13"/>
    <property type="match status" value="1"/>
</dbReference>
<reference evidence="8 9" key="1">
    <citation type="submission" date="2016-10" db="EMBL/GenBank/DDBJ databases">
        <authorList>
            <person name="de Groot N.N."/>
        </authorList>
    </citation>
    <scope>NUCLEOTIDE SEQUENCE [LARGE SCALE GENOMIC DNA]</scope>
    <source>
        <strain evidence="8 9">DSM 5522</strain>
    </source>
</reference>
<gene>
    <name evidence="8" type="ORF">SAMN05216249_10796</name>
</gene>
<name>A0A1I0XTI9_9FIRM</name>
<evidence type="ECO:0000256" key="1">
    <source>
        <dbReference type="ARBA" id="ARBA00022448"/>
    </source>
</evidence>
<protein>
    <recommendedName>
        <fullName evidence="6">Ferredoxin</fullName>
    </recommendedName>
</protein>
<dbReference type="EMBL" id="FOJY01000007">
    <property type="protein sequence ID" value="SFB03498.1"/>
    <property type="molecule type" value="Genomic_DNA"/>
</dbReference>
<dbReference type="Proteomes" id="UP000198838">
    <property type="component" value="Unassembled WGS sequence"/>
</dbReference>
<organism evidence="8 9">
    <name type="scientific">Acetitomaculum ruminis DSM 5522</name>
    <dbReference type="NCBI Taxonomy" id="1120918"/>
    <lineage>
        <taxon>Bacteria</taxon>
        <taxon>Bacillati</taxon>
        <taxon>Bacillota</taxon>
        <taxon>Clostridia</taxon>
        <taxon>Lachnospirales</taxon>
        <taxon>Lachnospiraceae</taxon>
        <taxon>Acetitomaculum</taxon>
    </lineage>
</organism>
<keyword evidence="1 6" id="KW-0813">Transport</keyword>
<dbReference type="PROSITE" id="PS51379">
    <property type="entry name" value="4FE4S_FER_2"/>
    <property type="match status" value="1"/>
</dbReference>
<dbReference type="Gene3D" id="3.30.70.20">
    <property type="match status" value="1"/>
</dbReference>
<keyword evidence="4 6" id="KW-0408">Iron</keyword>
<evidence type="ECO:0000256" key="4">
    <source>
        <dbReference type="ARBA" id="ARBA00023004"/>
    </source>
</evidence>
<comment type="function">
    <text evidence="6">Ferredoxins are iron-sulfur proteins that transfer electrons in a wide variety of metabolic reactions.</text>
</comment>
<dbReference type="GO" id="GO:0005506">
    <property type="term" value="F:iron ion binding"/>
    <property type="evidence" value="ECO:0007669"/>
    <property type="project" value="UniProtKB-UniRule"/>
</dbReference>
<dbReference type="InterPro" id="IPR017900">
    <property type="entry name" value="4Fe4S_Fe_S_CS"/>
</dbReference>
<dbReference type="InterPro" id="IPR051269">
    <property type="entry name" value="Fe-S_cluster_ET"/>
</dbReference>
<sequence>MEFDIKKELCLGCGLCVSICPEVFDMDEESKAHTISKVNRFTYEEADEAMDRCPGKAIYIKSK</sequence>
<evidence type="ECO:0000256" key="5">
    <source>
        <dbReference type="ARBA" id="ARBA00023014"/>
    </source>
</evidence>
<proteinExistence type="predicted"/>
<feature type="domain" description="4Fe-4S ferredoxin-type" evidence="7">
    <location>
        <begin position="1"/>
        <end position="29"/>
    </location>
</feature>
<dbReference type="PANTHER" id="PTHR36923">
    <property type="entry name" value="FERREDOXIN"/>
    <property type="match status" value="1"/>
</dbReference>
<dbReference type="PROSITE" id="PS00198">
    <property type="entry name" value="4FE4S_FER_1"/>
    <property type="match status" value="1"/>
</dbReference>
<dbReference type="PRINTS" id="PR00352">
    <property type="entry name" value="3FE4SFRDOXIN"/>
</dbReference>
<keyword evidence="5 6" id="KW-0411">Iron-sulfur</keyword>
<dbReference type="GO" id="GO:0051536">
    <property type="term" value="F:iron-sulfur cluster binding"/>
    <property type="evidence" value="ECO:0007669"/>
    <property type="project" value="UniProtKB-KW"/>
</dbReference>
<keyword evidence="3 6" id="KW-0249">Electron transport</keyword>
<evidence type="ECO:0000313" key="8">
    <source>
        <dbReference type="EMBL" id="SFB03498.1"/>
    </source>
</evidence>
<evidence type="ECO:0000256" key="6">
    <source>
        <dbReference type="RuleBase" id="RU368020"/>
    </source>
</evidence>
<evidence type="ECO:0000256" key="3">
    <source>
        <dbReference type="ARBA" id="ARBA00022982"/>
    </source>
</evidence>
<keyword evidence="2 6" id="KW-0479">Metal-binding</keyword>
<dbReference type="GO" id="GO:0009055">
    <property type="term" value="F:electron transfer activity"/>
    <property type="evidence" value="ECO:0007669"/>
    <property type="project" value="UniProtKB-UniRule"/>
</dbReference>
<evidence type="ECO:0000313" key="9">
    <source>
        <dbReference type="Proteomes" id="UP000198838"/>
    </source>
</evidence>
<accession>A0A1I0XTI9</accession>
<dbReference type="AlphaFoldDB" id="A0A1I0XTI9"/>
<dbReference type="InterPro" id="IPR017896">
    <property type="entry name" value="4Fe4S_Fe-S-bd"/>
</dbReference>
<dbReference type="PANTHER" id="PTHR36923:SF3">
    <property type="entry name" value="FERREDOXIN"/>
    <property type="match status" value="1"/>
</dbReference>
<dbReference type="STRING" id="1120918.SAMN05216249_10796"/>